<comment type="subcellular location">
    <subcellularLocation>
        <location evidence="1">Nucleus</location>
    </subcellularLocation>
    <subcellularLocation>
        <location evidence="2">Target cell membrane</location>
    </subcellularLocation>
</comment>
<dbReference type="OrthoDB" id="341259at2759"/>
<dbReference type="InterPro" id="IPR050776">
    <property type="entry name" value="Ank_Repeat/CDKN_Inhibitor"/>
</dbReference>
<organism evidence="14">
    <name type="scientific">Oppiella nova</name>
    <dbReference type="NCBI Taxonomy" id="334625"/>
    <lineage>
        <taxon>Eukaryota</taxon>
        <taxon>Metazoa</taxon>
        <taxon>Ecdysozoa</taxon>
        <taxon>Arthropoda</taxon>
        <taxon>Chelicerata</taxon>
        <taxon>Arachnida</taxon>
        <taxon>Acari</taxon>
        <taxon>Acariformes</taxon>
        <taxon>Sarcoptiformes</taxon>
        <taxon>Oribatida</taxon>
        <taxon>Brachypylina</taxon>
        <taxon>Oppioidea</taxon>
        <taxon>Oppiidae</taxon>
        <taxon>Oppiella</taxon>
    </lineage>
</organism>
<proteinExistence type="predicted"/>
<evidence type="ECO:0000256" key="2">
    <source>
        <dbReference type="ARBA" id="ARBA00004175"/>
    </source>
</evidence>
<dbReference type="Pfam" id="PF00023">
    <property type="entry name" value="Ank"/>
    <property type="match status" value="1"/>
</dbReference>
<keyword evidence="4" id="KW-1052">Target cell membrane</keyword>
<dbReference type="InterPro" id="IPR002110">
    <property type="entry name" value="Ankyrin_rpt"/>
</dbReference>
<dbReference type="InterPro" id="IPR036770">
    <property type="entry name" value="Ankyrin_rpt-contain_sf"/>
</dbReference>
<evidence type="ECO:0000256" key="9">
    <source>
        <dbReference type="ARBA" id="ARBA00023163"/>
    </source>
</evidence>
<dbReference type="EMBL" id="OC916133">
    <property type="protein sequence ID" value="CAD7643282.1"/>
    <property type="molecule type" value="Genomic_DNA"/>
</dbReference>
<evidence type="ECO:0000313" key="15">
    <source>
        <dbReference type="Proteomes" id="UP000728032"/>
    </source>
</evidence>
<evidence type="ECO:0000256" key="3">
    <source>
        <dbReference type="ARBA" id="ARBA00022483"/>
    </source>
</evidence>
<feature type="coiled-coil region" evidence="13">
    <location>
        <begin position="476"/>
        <end position="517"/>
    </location>
</feature>
<keyword evidence="11" id="KW-0472">Membrane</keyword>
<dbReference type="Gene3D" id="1.25.40.20">
    <property type="entry name" value="Ankyrin repeat-containing domain"/>
    <property type="match status" value="1"/>
</dbReference>
<evidence type="ECO:0000256" key="12">
    <source>
        <dbReference type="PROSITE-ProRule" id="PRU00023"/>
    </source>
</evidence>
<dbReference type="PRINTS" id="PR01415">
    <property type="entry name" value="ANKYRIN"/>
</dbReference>
<keyword evidence="6" id="KW-0805">Transcription regulation</keyword>
<evidence type="ECO:0000256" key="13">
    <source>
        <dbReference type="SAM" id="Coils"/>
    </source>
</evidence>
<dbReference type="FunFam" id="1.25.40.20:FF:000025">
    <property type="entry name" value="GA-binding protein subunit beta-1 isoform X1"/>
    <property type="match status" value="1"/>
</dbReference>
<keyword evidence="11" id="KW-1053">Target membrane</keyword>
<dbReference type="PROSITE" id="PS50297">
    <property type="entry name" value="ANK_REP_REGION"/>
    <property type="match status" value="3"/>
</dbReference>
<sequence length="519" mass="56261">MNYMKAMENSGELLNDCIKLVKLNANNPLSMATTAGNMSPMSSGQLNPMSAMSSMSQNINLVDLGKKLLEASRNGETDEVRALMQSGAPFTTDWLGTSPLHFAAQFGHSETAEVLLRAGISRDARTKVDRTPLHISAQEGHLSIVSLLIMHGSDVDAKDMLRMTPLHWAVERGHTDVVECLLSNGADINIQSKFEKTPIDIAYDNGRLEMVPTLQKYVGITRSKPEPKPTSAPAVKMRPIVLPNKANRTSKSPKNYLHSNKPIFPAGVNWKRGEDGSTANPVLTTLAALAAAGSGCSVGDALQWLESQGISVNSPATDSAIFQNAFESGQTMSLTEAGKLALNFVKDQQIQRPIQTSSSVTTNVTNSTTSGSTNSSKVITIVADSAQLPQIISSTQATPIVVVSGSGLSDSHDSQSPNPSQKFTQINRKNINTIKINKTLTTTTARLNSISKSPIKHVLISNSSTDSGFEDIVKERDSLLQELKTTKQLLEEYKNKLLEKDKELSRSRQELQELRAIHK</sequence>
<dbReference type="PANTHER" id="PTHR24201">
    <property type="entry name" value="ANK_REP_REGION DOMAIN-CONTAINING PROTEIN"/>
    <property type="match status" value="1"/>
</dbReference>
<keyword evidence="3" id="KW-0268">Exocytosis</keyword>
<evidence type="ECO:0000256" key="7">
    <source>
        <dbReference type="ARBA" id="ARBA00023028"/>
    </source>
</evidence>
<accession>A0A7R9LKQ0</accession>
<dbReference type="SUPFAM" id="SSF48403">
    <property type="entry name" value="Ankyrin repeat"/>
    <property type="match status" value="1"/>
</dbReference>
<evidence type="ECO:0000313" key="14">
    <source>
        <dbReference type="EMBL" id="CAD7643282.1"/>
    </source>
</evidence>
<keyword evidence="7" id="KW-0800">Toxin</keyword>
<keyword evidence="8 12" id="KW-0040">ANK repeat</keyword>
<name>A0A7R9LKQ0_9ACAR</name>
<evidence type="ECO:0000256" key="6">
    <source>
        <dbReference type="ARBA" id="ARBA00023015"/>
    </source>
</evidence>
<dbReference type="GO" id="GO:0006887">
    <property type="term" value="P:exocytosis"/>
    <property type="evidence" value="ECO:0007669"/>
    <property type="project" value="UniProtKB-KW"/>
</dbReference>
<keyword evidence="7" id="KW-0638">Presynaptic neurotoxin</keyword>
<feature type="repeat" description="ANK" evidence="12">
    <location>
        <begin position="95"/>
        <end position="127"/>
    </location>
</feature>
<keyword evidence="10" id="KW-0539">Nucleus</keyword>
<gene>
    <name evidence="14" type="ORF">ONB1V03_LOCUS4053</name>
</gene>
<dbReference type="Proteomes" id="UP000728032">
    <property type="component" value="Unassembled WGS sequence"/>
</dbReference>
<dbReference type="PROSITE" id="PS50088">
    <property type="entry name" value="ANK_REPEAT"/>
    <property type="match status" value="3"/>
</dbReference>
<keyword evidence="15" id="KW-1185">Reference proteome</keyword>
<reference evidence="14" key="1">
    <citation type="submission" date="2020-11" db="EMBL/GenBank/DDBJ databases">
        <authorList>
            <person name="Tran Van P."/>
        </authorList>
    </citation>
    <scope>NUCLEOTIDE SEQUENCE</scope>
</reference>
<feature type="repeat" description="ANK" evidence="12">
    <location>
        <begin position="128"/>
        <end position="160"/>
    </location>
</feature>
<dbReference type="PANTHER" id="PTHR24201:SF14">
    <property type="entry name" value="CYCLIN-DEPENDENT KINASE 4 INHIBITOR C-LIKE"/>
    <property type="match status" value="1"/>
</dbReference>
<dbReference type="EMBL" id="CAJPVJ010001308">
    <property type="protein sequence ID" value="CAG2164501.1"/>
    <property type="molecule type" value="Genomic_DNA"/>
</dbReference>
<keyword evidence="13" id="KW-0175">Coiled coil</keyword>
<dbReference type="Pfam" id="PF12796">
    <property type="entry name" value="Ank_2"/>
    <property type="match status" value="1"/>
</dbReference>
<dbReference type="AlphaFoldDB" id="A0A7R9LKQ0"/>
<keyword evidence="9" id="KW-0804">Transcription</keyword>
<protein>
    <submittedName>
        <fullName evidence="14">Uncharacterized protein</fullName>
    </submittedName>
</protein>
<evidence type="ECO:0000256" key="4">
    <source>
        <dbReference type="ARBA" id="ARBA00022537"/>
    </source>
</evidence>
<feature type="repeat" description="ANK" evidence="12">
    <location>
        <begin position="161"/>
        <end position="193"/>
    </location>
</feature>
<evidence type="ECO:0000256" key="8">
    <source>
        <dbReference type="ARBA" id="ARBA00023043"/>
    </source>
</evidence>
<dbReference type="GO" id="GO:0044218">
    <property type="term" value="C:other organism cell membrane"/>
    <property type="evidence" value="ECO:0007669"/>
    <property type="project" value="UniProtKB-KW"/>
</dbReference>
<dbReference type="GO" id="GO:0044231">
    <property type="term" value="C:host cell presynaptic membrane"/>
    <property type="evidence" value="ECO:0007669"/>
    <property type="project" value="UniProtKB-KW"/>
</dbReference>
<keyword evidence="5" id="KW-0677">Repeat</keyword>
<evidence type="ECO:0000256" key="11">
    <source>
        <dbReference type="ARBA" id="ARBA00023298"/>
    </source>
</evidence>
<evidence type="ECO:0000256" key="5">
    <source>
        <dbReference type="ARBA" id="ARBA00022737"/>
    </source>
</evidence>
<evidence type="ECO:0000256" key="10">
    <source>
        <dbReference type="ARBA" id="ARBA00023242"/>
    </source>
</evidence>
<evidence type="ECO:0000256" key="1">
    <source>
        <dbReference type="ARBA" id="ARBA00004123"/>
    </source>
</evidence>
<dbReference type="GO" id="GO:0005634">
    <property type="term" value="C:nucleus"/>
    <property type="evidence" value="ECO:0007669"/>
    <property type="project" value="UniProtKB-SubCell"/>
</dbReference>
<keyword evidence="7" id="KW-0528">Neurotoxin</keyword>
<dbReference type="SMART" id="SM00248">
    <property type="entry name" value="ANK"/>
    <property type="match status" value="4"/>
</dbReference>